<reference evidence="2" key="1">
    <citation type="submission" date="2022-06" db="EMBL/GenBank/DDBJ databases">
        <title>Isolation and Genomics of Futiania mangrovii gen. nov., sp. nov., a Rare and Metabolically-versatile member in the Class Alphaproteobacteria.</title>
        <authorList>
            <person name="Liu L."/>
            <person name="Huang W.-C."/>
            <person name="Pan J."/>
            <person name="Li J."/>
            <person name="Huang Y."/>
            <person name="Du H."/>
            <person name="Liu Y."/>
            <person name="Li M."/>
        </authorList>
    </citation>
    <scope>NUCLEOTIDE SEQUENCE</scope>
    <source>
        <strain evidence="2">FT118</strain>
    </source>
</reference>
<accession>A0A9J6P9A4</accession>
<dbReference type="PANTHER" id="PTHR45947:SF3">
    <property type="entry name" value="SULFOQUINOVOSYL TRANSFERASE SQD2"/>
    <property type="match status" value="1"/>
</dbReference>
<dbReference type="InterPro" id="IPR028098">
    <property type="entry name" value="Glyco_trans_4-like_N"/>
</dbReference>
<dbReference type="AlphaFoldDB" id="A0A9J6P9A4"/>
<organism evidence="2 3">
    <name type="scientific">Futiania mangrovi</name>
    <dbReference type="NCBI Taxonomy" id="2959716"/>
    <lineage>
        <taxon>Bacteria</taxon>
        <taxon>Pseudomonadati</taxon>
        <taxon>Pseudomonadota</taxon>
        <taxon>Alphaproteobacteria</taxon>
        <taxon>Futianiales</taxon>
        <taxon>Futianiaceae</taxon>
        <taxon>Futiania</taxon>
    </lineage>
</organism>
<dbReference type="Pfam" id="PF13439">
    <property type="entry name" value="Glyco_transf_4"/>
    <property type="match status" value="1"/>
</dbReference>
<sequence>MRILLVTDAWAPQVNGVVRTWQRVTAEVRAMGHEVRVVAPDGFRTVPCPTYPEIRLAVFPGRGVRRAFDDFAPDAIHIATEGPLGLAARRLCLKLGLPFTTSYHTKFPEYVSARAPVPVSWGQAAMRWFHAPSAAVLAATPTVRQELEAMGLKNAAAWTRGVDTGLYRPGLDPALDLPGPVFVYVGRVAVEKNIEAFLRLDLPGSKLIVGDGPARARLERTYPGVHFAGMQFGEALARHYAAGDVFVFPSRTDTFGLVMLEAMACGLPVAAYPVAGPLDVVGTSGAGVLDEDLRMAALGALSIPGGRARAHAETFSWEACARQWLAALAPVPGAVHGNAAAAEGLA</sequence>
<dbReference type="Pfam" id="PF13692">
    <property type="entry name" value="Glyco_trans_1_4"/>
    <property type="match status" value="1"/>
</dbReference>
<protein>
    <submittedName>
        <fullName evidence="2">Glycosyltransferase family 1 protein</fullName>
    </submittedName>
</protein>
<dbReference type="EMBL" id="JAMZFT010000001">
    <property type="protein sequence ID" value="MCP1335397.1"/>
    <property type="molecule type" value="Genomic_DNA"/>
</dbReference>
<dbReference type="SUPFAM" id="SSF53756">
    <property type="entry name" value="UDP-Glycosyltransferase/glycogen phosphorylase"/>
    <property type="match status" value="1"/>
</dbReference>
<dbReference type="RefSeq" id="WP_269331341.1">
    <property type="nucleotide sequence ID" value="NZ_JAMZFT010000001.1"/>
</dbReference>
<dbReference type="Proteomes" id="UP001055804">
    <property type="component" value="Unassembled WGS sequence"/>
</dbReference>
<keyword evidence="3" id="KW-1185">Reference proteome</keyword>
<proteinExistence type="predicted"/>
<evidence type="ECO:0000313" key="2">
    <source>
        <dbReference type="EMBL" id="MCP1335397.1"/>
    </source>
</evidence>
<dbReference type="Gene3D" id="3.40.50.2000">
    <property type="entry name" value="Glycogen Phosphorylase B"/>
    <property type="match status" value="2"/>
</dbReference>
<dbReference type="PANTHER" id="PTHR45947">
    <property type="entry name" value="SULFOQUINOVOSYL TRANSFERASE SQD2"/>
    <property type="match status" value="1"/>
</dbReference>
<comment type="caution">
    <text evidence="2">The sequence shown here is derived from an EMBL/GenBank/DDBJ whole genome shotgun (WGS) entry which is preliminary data.</text>
</comment>
<evidence type="ECO:0000259" key="1">
    <source>
        <dbReference type="Pfam" id="PF13439"/>
    </source>
</evidence>
<dbReference type="GO" id="GO:0016757">
    <property type="term" value="F:glycosyltransferase activity"/>
    <property type="evidence" value="ECO:0007669"/>
    <property type="project" value="UniProtKB-ARBA"/>
</dbReference>
<feature type="domain" description="Glycosyltransferase subfamily 4-like N-terminal" evidence="1">
    <location>
        <begin position="14"/>
        <end position="164"/>
    </location>
</feature>
<dbReference type="CDD" id="cd03814">
    <property type="entry name" value="GT4-like"/>
    <property type="match status" value="1"/>
</dbReference>
<dbReference type="InterPro" id="IPR050194">
    <property type="entry name" value="Glycosyltransferase_grp1"/>
</dbReference>
<evidence type="ECO:0000313" key="3">
    <source>
        <dbReference type="Proteomes" id="UP001055804"/>
    </source>
</evidence>
<name>A0A9J6P9A4_9PROT</name>
<gene>
    <name evidence="2" type="ORF">NJQ99_03145</name>
</gene>